<organism evidence="1 2">
    <name type="scientific">Actinomadura napierensis</name>
    <dbReference type="NCBI Taxonomy" id="267854"/>
    <lineage>
        <taxon>Bacteria</taxon>
        <taxon>Bacillati</taxon>
        <taxon>Actinomycetota</taxon>
        <taxon>Actinomycetes</taxon>
        <taxon>Streptosporangiales</taxon>
        <taxon>Thermomonosporaceae</taxon>
        <taxon>Actinomadura</taxon>
    </lineage>
</organism>
<evidence type="ECO:0000313" key="1">
    <source>
        <dbReference type="EMBL" id="GAA2153259.1"/>
    </source>
</evidence>
<accession>A0ABN3A4L7</accession>
<evidence type="ECO:0008006" key="3">
    <source>
        <dbReference type="Google" id="ProtNLM"/>
    </source>
</evidence>
<comment type="caution">
    <text evidence="1">The sequence shown here is derived from an EMBL/GenBank/DDBJ whole genome shotgun (WGS) entry which is preliminary data.</text>
</comment>
<name>A0ABN3A4L7_9ACTN</name>
<protein>
    <recommendedName>
        <fullName evidence="3">C2H2-type domain-containing protein</fullName>
    </recommendedName>
</protein>
<dbReference type="Proteomes" id="UP001501020">
    <property type="component" value="Unassembled WGS sequence"/>
</dbReference>
<proteinExistence type="predicted"/>
<dbReference type="EMBL" id="BAAAMR010000061">
    <property type="protein sequence ID" value="GAA2153259.1"/>
    <property type="molecule type" value="Genomic_DNA"/>
</dbReference>
<sequence length="114" mass="12878">MPPVAREGVTEGVRAVQDAWSSREAWVYECLCCETTWDEVLEVRHVGDGHGNEAVIYQRNGQPCTTPWTDCLCPKCQSRNVKAWAASRKAGEIPPARDGRDVAMVFHLRRIHAW</sequence>
<gene>
    <name evidence="1" type="ORF">GCM10009727_59590</name>
</gene>
<reference evidence="1 2" key="1">
    <citation type="journal article" date="2019" name="Int. J. Syst. Evol. Microbiol.">
        <title>The Global Catalogue of Microorganisms (GCM) 10K type strain sequencing project: providing services to taxonomists for standard genome sequencing and annotation.</title>
        <authorList>
            <consortium name="The Broad Institute Genomics Platform"/>
            <consortium name="The Broad Institute Genome Sequencing Center for Infectious Disease"/>
            <person name="Wu L."/>
            <person name="Ma J."/>
        </authorList>
    </citation>
    <scope>NUCLEOTIDE SEQUENCE [LARGE SCALE GENOMIC DNA]</scope>
    <source>
        <strain evidence="1 2">JCM 13850</strain>
    </source>
</reference>
<keyword evidence="2" id="KW-1185">Reference proteome</keyword>
<evidence type="ECO:0000313" key="2">
    <source>
        <dbReference type="Proteomes" id="UP001501020"/>
    </source>
</evidence>